<organism evidence="1 2">
    <name type="scientific">Macrostomum lignano</name>
    <dbReference type="NCBI Taxonomy" id="282301"/>
    <lineage>
        <taxon>Eukaryota</taxon>
        <taxon>Metazoa</taxon>
        <taxon>Spiralia</taxon>
        <taxon>Lophotrochozoa</taxon>
        <taxon>Platyhelminthes</taxon>
        <taxon>Rhabditophora</taxon>
        <taxon>Macrostomorpha</taxon>
        <taxon>Macrostomida</taxon>
        <taxon>Macrostomidae</taxon>
        <taxon>Macrostomum</taxon>
    </lineage>
</organism>
<sequence>MHYEPDGKGGCVLHKDFAYPNCPKKKPGGKDDSDGCPEPRYYQKPCTGRHRQVFKFYYIRGKAKPGSSSAHECIEKTSINVEACGAFDPAKRCPSPKVVERGRCKDGFRTLIRTEYSRDPAGKCVESSHSVTESCGDGETEEQPCPPNVLKQGPCVDGLRHITRQYYERIKKEGNRCVRKFSIENRPCGKHKPGVCPKPRVLEPGPCTDGRTRVLVAHYEPDPKTGRCKEQRTFTVKTCGKHKPKKTKDKTTKAEECPDKAYSQGPCKMGYRNLFTFSYTYSADLKRCIKHVALKREQCAALEACPSDDTVETGPCKSGFRTSILYHYSRNTEGHCQKNVKKVTSPCRSKKATECPPKRVKKVGGCEDRIQRWLTVYFEWNKLKGRCVKKFRAREKPCREAASGSTGAAKSKKCPKRRVMEPGPCIDGSRKVLVEHYEYSEKRGRCIAHRDFMHQKCGEKAKKKKKKSTPGVDLKHECPEKTVNQGACRKGGYRTVNTVYFVFVKALGRCVRKVKQEDEKCALLVKNKSCPADVTQEVGPCVNGYRTNIVYTFKRDLEGRCEKKSKKITITCSDEKAKGKKCPKRRVMEPGPCIDGSRKVLVEHYEYSEKRGRCIAHRDFMHQKCGEKAKKKKKKSTPGVDLKHECPEKTVNQGACRKGGYRTVSTVYFVFVKALGRCVRKVKQEDEKCALLVKLASCPKDDVVETGPCHRGFRTNIIYQYTRDLEGRCARAEKSVTEECKGSTADCLPPSRKLAKPCSASGFERWLTTYYVYNKLKKRCVRKLRVKEVSCHRVKKCPTPRVIEPSPCSKGKQRLLIEHYELDAKLGRCRMKQDYVNRKCGKPTKRQAAAAKHHCPDSTYHQKPCRKDGYRSVLKIYYRYNSAKGRCVRNVRVDDEKCSRLVATRATCKADEMVEEGPCKKGFRENIIYRYERNKDGSCVRKERRVSLACVEKKVVP</sequence>
<protein>
    <submittedName>
        <fullName evidence="2">DUF4789 domain-containing protein</fullName>
    </submittedName>
</protein>
<keyword evidence="1" id="KW-1185">Reference proteome</keyword>
<proteinExistence type="predicted"/>
<dbReference type="WBParaSite" id="maker-uti_cns_0046754-snap-gene-0.6-mRNA-1">
    <property type="protein sequence ID" value="maker-uti_cns_0046754-snap-gene-0.6-mRNA-1"/>
    <property type="gene ID" value="maker-uti_cns_0046754-snap-gene-0.6"/>
</dbReference>
<dbReference type="Proteomes" id="UP000095280">
    <property type="component" value="Unplaced"/>
</dbReference>
<name>A0A1I8JD99_9PLAT</name>
<evidence type="ECO:0000313" key="1">
    <source>
        <dbReference type="Proteomes" id="UP000095280"/>
    </source>
</evidence>
<reference evidence="2" key="1">
    <citation type="submission" date="2016-11" db="UniProtKB">
        <authorList>
            <consortium name="WormBaseParasite"/>
        </authorList>
    </citation>
    <scope>IDENTIFICATION</scope>
</reference>
<evidence type="ECO:0000313" key="2">
    <source>
        <dbReference type="WBParaSite" id="maker-uti_cns_0046754-snap-gene-0.6-mRNA-1"/>
    </source>
</evidence>
<dbReference type="AlphaFoldDB" id="A0A1I8JD99"/>
<accession>A0A1I8JD99</accession>